<dbReference type="PATRIC" id="fig|888055.3.peg.995"/>
<proteinExistence type="predicted"/>
<sequence length="132" mass="14995">MFTIQFDETLLSNIEQKFEEFPEEAHRGFALAINRVSNMAKTRMIRNATKTYTVKYGELLKNLTVRKAFPHQLIGQIHSRGNYLGLDNFQLNPSTRQGRTSVTAAVKSGSAFSLNDNTFIAYRDGRWAFGSI</sequence>
<comment type="caution">
    <text evidence="1">The sequence shown here is derived from an EMBL/GenBank/DDBJ whole genome shotgun (WGS) entry which is preliminary data.</text>
</comment>
<dbReference type="AlphaFoldDB" id="U2PM95"/>
<dbReference type="EMBL" id="AWVM01000056">
    <property type="protein sequence ID" value="ERK51655.1"/>
    <property type="molecule type" value="Genomic_DNA"/>
</dbReference>
<reference evidence="1 2" key="1">
    <citation type="submission" date="2013-06" db="EMBL/GenBank/DDBJ databases">
        <authorList>
            <person name="Weinstock G."/>
            <person name="Sodergren E."/>
            <person name="Lobos E.A."/>
            <person name="Fulton L."/>
            <person name="Fulton R."/>
            <person name="Courtney L."/>
            <person name="Fronick C."/>
            <person name="O'Laughlin M."/>
            <person name="Godfrey J."/>
            <person name="Wilson R.M."/>
            <person name="Miner T."/>
            <person name="Farmer C."/>
            <person name="Delehaunty K."/>
            <person name="Cordes M."/>
            <person name="Minx P."/>
            <person name="Tomlinson C."/>
            <person name="Chen J."/>
            <person name="Wollam A."/>
            <person name="Pepin K.H."/>
            <person name="Bhonagiri V."/>
            <person name="Zhang X."/>
            <person name="Warren W."/>
            <person name="Mitreva M."/>
            <person name="Mardis E.R."/>
            <person name="Wilson R.K."/>
        </authorList>
    </citation>
    <scope>NUCLEOTIDE SEQUENCE [LARGE SCALE GENOMIC DNA]</scope>
    <source>
        <strain evidence="1 2">F0279</strain>
    </source>
</reference>
<evidence type="ECO:0000313" key="2">
    <source>
        <dbReference type="Proteomes" id="UP000016626"/>
    </source>
</evidence>
<dbReference type="HOGENOM" id="CLU_1914489_0_0_0"/>
<dbReference type="Proteomes" id="UP000016626">
    <property type="component" value="Unassembled WGS sequence"/>
</dbReference>
<dbReference type="RefSeq" id="WP_021747272.1">
    <property type="nucleotide sequence ID" value="NZ_KI271430.1"/>
</dbReference>
<organism evidence="1 2">
    <name type="scientific">Leptotrichia wadei (strain F0279)</name>
    <dbReference type="NCBI Taxonomy" id="888055"/>
    <lineage>
        <taxon>Bacteria</taxon>
        <taxon>Fusobacteriati</taxon>
        <taxon>Fusobacteriota</taxon>
        <taxon>Fusobacteriia</taxon>
        <taxon>Fusobacteriales</taxon>
        <taxon>Leptotrichiaceae</taxon>
        <taxon>Leptotrichia</taxon>
    </lineage>
</organism>
<accession>U2PM95</accession>
<gene>
    <name evidence="1" type="ORF">HMPREF9015_01038</name>
</gene>
<protein>
    <submittedName>
        <fullName evidence="1">Uncharacterized protein</fullName>
    </submittedName>
</protein>
<name>U2PM95_LEPWF</name>
<evidence type="ECO:0000313" key="1">
    <source>
        <dbReference type="EMBL" id="ERK51655.1"/>
    </source>
</evidence>